<dbReference type="EMBL" id="JAIQCJ010000270">
    <property type="protein sequence ID" value="KAJ8797121.1"/>
    <property type="molecule type" value="Genomic_DNA"/>
</dbReference>
<keyword evidence="3" id="KW-1185">Reference proteome</keyword>
<comment type="caution">
    <text evidence="2">The sequence shown here is derived from an EMBL/GenBank/DDBJ whole genome shotgun (WGS) entry which is preliminary data.</text>
</comment>
<evidence type="ECO:0000313" key="2">
    <source>
        <dbReference type="EMBL" id="KAJ8797121.1"/>
    </source>
</evidence>
<gene>
    <name evidence="2" type="ORF">J1605_001931</name>
</gene>
<protein>
    <submittedName>
        <fullName evidence="2">Uncharacterized protein</fullName>
    </submittedName>
</protein>
<sequence>MVEGQTAVNSFTMFLIRLRYCSAAHDCSTAKKRRAGEQALGVPVNKRKSLLMKPRHYSPSQDCEEGRAERTADALGQDGPPETHHHPGAGSEEEWPQLDFLPAHRARPTLGEHAVCMVGKANPSVRAKPDMGFPQHPLMRTQDSGDIGLPEAIQAGGAGPTTRPQSLDLRPGRSPSTPCTDPPIPKAVGEHSKCDVDDGELG</sequence>
<reference evidence="2 3" key="1">
    <citation type="submission" date="2022-11" db="EMBL/GenBank/DDBJ databases">
        <title>Whole genome sequence of Eschrichtius robustus ER-17-0199.</title>
        <authorList>
            <person name="Bruniche-Olsen A."/>
            <person name="Black A.N."/>
            <person name="Fields C.J."/>
            <person name="Walden K."/>
            <person name="Dewoody J.A."/>
        </authorList>
    </citation>
    <scope>NUCLEOTIDE SEQUENCE [LARGE SCALE GENOMIC DNA]</scope>
    <source>
        <strain evidence="2">ER-17-0199</strain>
        <tissue evidence="2">Blubber</tissue>
    </source>
</reference>
<feature type="region of interest" description="Disordered" evidence="1">
    <location>
        <begin position="130"/>
        <end position="202"/>
    </location>
</feature>
<dbReference type="Proteomes" id="UP001159641">
    <property type="component" value="Unassembled WGS sequence"/>
</dbReference>
<accession>A0AB34I1Y4</accession>
<evidence type="ECO:0000256" key="1">
    <source>
        <dbReference type="SAM" id="MobiDB-lite"/>
    </source>
</evidence>
<dbReference type="AlphaFoldDB" id="A0AB34I1Y4"/>
<name>A0AB34I1Y4_ESCRO</name>
<feature type="region of interest" description="Disordered" evidence="1">
    <location>
        <begin position="47"/>
        <end position="94"/>
    </location>
</feature>
<feature type="compositionally biased region" description="Basic residues" evidence="1">
    <location>
        <begin position="47"/>
        <end position="56"/>
    </location>
</feature>
<evidence type="ECO:0000313" key="3">
    <source>
        <dbReference type="Proteomes" id="UP001159641"/>
    </source>
</evidence>
<proteinExistence type="predicted"/>
<organism evidence="2 3">
    <name type="scientific">Eschrichtius robustus</name>
    <name type="common">California gray whale</name>
    <name type="synonym">Eschrichtius gibbosus</name>
    <dbReference type="NCBI Taxonomy" id="9764"/>
    <lineage>
        <taxon>Eukaryota</taxon>
        <taxon>Metazoa</taxon>
        <taxon>Chordata</taxon>
        <taxon>Craniata</taxon>
        <taxon>Vertebrata</taxon>
        <taxon>Euteleostomi</taxon>
        <taxon>Mammalia</taxon>
        <taxon>Eutheria</taxon>
        <taxon>Laurasiatheria</taxon>
        <taxon>Artiodactyla</taxon>
        <taxon>Whippomorpha</taxon>
        <taxon>Cetacea</taxon>
        <taxon>Mysticeti</taxon>
        <taxon>Eschrichtiidae</taxon>
        <taxon>Eschrichtius</taxon>
    </lineage>
</organism>